<reference evidence="2 4" key="1">
    <citation type="submission" date="2017-01" db="EMBL/GenBank/DDBJ databases">
        <authorList>
            <person name="Varghese N."/>
            <person name="Submissions S."/>
        </authorList>
    </citation>
    <scope>NUCLEOTIDE SEQUENCE [LARGE SCALE GENOMIC DNA]</scope>
    <source>
        <strain evidence="2 4">ATCC 27950</strain>
    </source>
</reference>
<dbReference type="AlphaFoldDB" id="A0A381FE40"/>
<dbReference type="EMBL" id="UFVS01000001">
    <property type="protein sequence ID" value="SUX44815.1"/>
    <property type="molecule type" value="Genomic_DNA"/>
</dbReference>
<dbReference type="EMBL" id="FTMF01000003">
    <property type="protein sequence ID" value="SIQ18672.1"/>
    <property type="molecule type" value="Genomic_DNA"/>
</dbReference>
<proteinExistence type="predicted"/>
<dbReference type="GeneID" id="303674135"/>
<evidence type="ECO:0000313" key="5">
    <source>
        <dbReference type="Proteomes" id="UP000255231"/>
    </source>
</evidence>
<organism evidence="3 5">
    <name type="scientific">Chryseobacterium indoltheticum</name>
    <dbReference type="NCBI Taxonomy" id="254"/>
    <lineage>
        <taxon>Bacteria</taxon>
        <taxon>Pseudomonadati</taxon>
        <taxon>Bacteroidota</taxon>
        <taxon>Flavobacteriia</taxon>
        <taxon>Flavobacteriales</taxon>
        <taxon>Weeksellaceae</taxon>
        <taxon>Chryseobacterium group</taxon>
        <taxon>Chryseobacterium</taxon>
    </lineage>
</organism>
<gene>
    <name evidence="3" type="ORF">NCTC13560_02736</name>
    <name evidence="2" type="ORF">SAMN05421682_10398</name>
</gene>
<dbReference type="Proteomes" id="UP000255231">
    <property type="component" value="Unassembled WGS sequence"/>
</dbReference>
<sequence length="147" mass="16530">MKKEIFLAILAIGFVFNSCKNDDSEEDNTETIVGIWKPIKEIAISGSNGNTISTQNASTCYKKSTFDFKSNNTLASTIFDDQLDGSCKSYGTENLPYSYDFNGKKLIIDNEQFEVISHTKNELQFVANYEDENNDGIEDKIIIVLNK</sequence>
<evidence type="ECO:0000313" key="2">
    <source>
        <dbReference type="EMBL" id="SIQ18672.1"/>
    </source>
</evidence>
<dbReference type="Proteomes" id="UP000185725">
    <property type="component" value="Unassembled WGS sequence"/>
</dbReference>
<evidence type="ECO:0000259" key="1">
    <source>
        <dbReference type="Pfam" id="PF13648"/>
    </source>
</evidence>
<dbReference type="OrthoDB" id="1262396at2"/>
<dbReference type="InterPro" id="IPR024311">
    <property type="entry name" value="Lipocalin-like"/>
</dbReference>
<evidence type="ECO:0000313" key="3">
    <source>
        <dbReference type="EMBL" id="SUX44815.1"/>
    </source>
</evidence>
<dbReference type="Pfam" id="PF13648">
    <property type="entry name" value="Lipocalin_4"/>
    <property type="match status" value="1"/>
</dbReference>
<dbReference type="RefSeq" id="WP_076559002.1">
    <property type="nucleotide sequence ID" value="NZ_CP033929.1"/>
</dbReference>
<accession>A0A381FE40</accession>
<reference evidence="3 5" key="2">
    <citation type="submission" date="2018-06" db="EMBL/GenBank/DDBJ databases">
        <authorList>
            <consortium name="Pathogen Informatics"/>
            <person name="Doyle S."/>
        </authorList>
    </citation>
    <scope>NUCLEOTIDE SEQUENCE [LARGE SCALE GENOMIC DNA]</scope>
    <source>
        <strain evidence="3 5">NCTC13560</strain>
    </source>
</reference>
<evidence type="ECO:0000313" key="4">
    <source>
        <dbReference type="Proteomes" id="UP000185725"/>
    </source>
</evidence>
<keyword evidence="4" id="KW-1185">Reference proteome</keyword>
<feature type="domain" description="Lipocalin-like" evidence="1">
    <location>
        <begin position="32"/>
        <end position="125"/>
    </location>
</feature>
<protein>
    <submittedName>
        <fullName evidence="2">Lipocalin-like domain-containing protein</fullName>
    </submittedName>
</protein>
<dbReference type="KEGG" id="cil:EG358_10515"/>
<name>A0A381FE40_9FLAO</name>